<proteinExistence type="inferred from homology"/>
<dbReference type="InParanoid" id="A0A3M0C4G9"/>
<comment type="similarity">
    <text evidence="1 2">Belongs to the ArsC family.</text>
</comment>
<dbReference type="PROSITE" id="PS51353">
    <property type="entry name" value="ARSC"/>
    <property type="match status" value="1"/>
</dbReference>
<dbReference type="Pfam" id="PF03960">
    <property type="entry name" value="ArsC"/>
    <property type="match status" value="1"/>
</dbReference>
<dbReference type="InterPro" id="IPR036249">
    <property type="entry name" value="Thioredoxin-like_sf"/>
</dbReference>
<dbReference type="OrthoDB" id="9803749at2"/>
<dbReference type="EMBL" id="REFR01000013">
    <property type="protein sequence ID" value="RMB04618.1"/>
    <property type="molecule type" value="Genomic_DNA"/>
</dbReference>
<keyword evidence="4" id="KW-1185">Reference proteome</keyword>
<comment type="caution">
    <text evidence="3">The sequence shown here is derived from an EMBL/GenBank/DDBJ whole genome shotgun (WGS) entry which is preliminary data.</text>
</comment>
<reference evidence="3 4" key="1">
    <citation type="submission" date="2018-10" db="EMBL/GenBank/DDBJ databases">
        <title>Genomic Encyclopedia of Archaeal and Bacterial Type Strains, Phase II (KMG-II): from individual species to whole genera.</title>
        <authorList>
            <person name="Goeker M."/>
        </authorList>
    </citation>
    <scope>NUCLEOTIDE SEQUENCE [LARGE SCALE GENOMIC DNA]</scope>
    <source>
        <strain evidence="3 4">DSM 25217</strain>
    </source>
</reference>
<dbReference type="CDD" id="cd03035">
    <property type="entry name" value="ArsC_Yffb"/>
    <property type="match status" value="1"/>
</dbReference>
<dbReference type="NCBIfam" id="NF008107">
    <property type="entry name" value="PRK10853.1"/>
    <property type="match status" value="1"/>
</dbReference>
<evidence type="ECO:0000256" key="2">
    <source>
        <dbReference type="PROSITE-ProRule" id="PRU01282"/>
    </source>
</evidence>
<accession>A0A3M0C4G9</accession>
<dbReference type="FunCoup" id="A0A3M0C4G9">
    <property type="interactions" value="105"/>
</dbReference>
<dbReference type="PANTHER" id="PTHR30041:SF8">
    <property type="entry name" value="PROTEIN YFFB"/>
    <property type="match status" value="1"/>
</dbReference>
<evidence type="ECO:0000313" key="3">
    <source>
        <dbReference type="EMBL" id="RMB04618.1"/>
    </source>
</evidence>
<protein>
    <submittedName>
        <fullName evidence="3">Spx/MgsR family transcriptional regulator</fullName>
    </submittedName>
</protein>
<sequence length="120" mass="13649">MLTIYGIANCDTVRAARAWLKERNIAHRFHDYRKEGLSAEKFDAFMTALGWEVLLNKRGTTWRQLDDEDKSGLDPARAAALMLAHVALIKRPVWEKDGDYRLGFAAKDRDALAGWLNTAE</sequence>
<name>A0A3M0C4G9_9PROT</name>
<dbReference type="NCBIfam" id="TIGR01617">
    <property type="entry name" value="arsC_related"/>
    <property type="match status" value="1"/>
</dbReference>
<evidence type="ECO:0000313" key="4">
    <source>
        <dbReference type="Proteomes" id="UP000271227"/>
    </source>
</evidence>
<dbReference type="Gene3D" id="3.40.30.10">
    <property type="entry name" value="Glutaredoxin"/>
    <property type="match status" value="1"/>
</dbReference>
<dbReference type="InterPro" id="IPR006504">
    <property type="entry name" value="Tscrpt_reg_Spx/MgsR"/>
</dbReference>
<dbReference type="SUPFAM" id="SSF52833">
    <property type="entry name" value="Thioredoxin-like"/>
    <property type="match status" value="1"/>
</dbReference>
<dbReference type="PANTHER" id="PTHR30041">
    <property type="entry name" value="ARSENATE REDUCTASE"/>
    <property type="match status" value="1"/>
</dbReference>
<dbReference type="RefSeq" id="WP_121939538.1">
    <property type="nucleotide sequence ID" value="NZ_REFR01000013.1"/>
</dbReference>
<dbReference type="Proteomes" id="UP000271227">
    <property type="component" value="Unassembled WGS sequence"/>
</dbReference>
<evidence type="ECO:0000256" key="1">
    <source>
        <dbReference type="ARBA" id="ARBA00007198"/>
    </source>
</evidence>
<gene>
    <name evidence="3" type="ORF">BXY39_2888</name>
</gene>
<dbReference type="AlphaFoldDB" id="A0A3M0C4G9"/>
<dbReference type="InterPro" id="IPR006660">
    <property type="entry name" value="Arsenate_reductase-like"/>
</dbReference>
<organism evidence="3 4">
    <name type="scientific">Eilatimonas milleporae</name>
    <dbReference type="NCBI Taxonomy" id="911205"/>
    <lineage>
        <taxon>Bacteria</taxon>
        <taxon>Pseudomonadati</taxon>
        <taxon>Pseudomonadota</taxon>
        <taxon>Alphaproteobacteria</taxon>
        <taxon>Kordiimonadales</taxon>
        <taxon>Kordiimonadaceae</taxon>
        <taxon>Eilatimonas</taxon>
    </lineage>
</organism>